<dbReference type="SUPFAM" id="SSF52540">
    <property type="entry name" value="P-loop containing nucleoside triphosphate hydrolases"/>
    <property type="match status" value="1"/>
</dbReference>
<evidence type="ECO:0000313" key="8">
    <source>
        <dbReference type="Proteomes" id="UP001206925"/>
    </source>
</evidence>
<keyword evidence="4" id="KW-0175">Coiled coil</keyword>
<dbReference type="PANTHER" id="PTHR45752:SF195">
    <property type="entry name" value="LEUCINE-RICH REPEAT (LRR) FAMILY PROTEIN-RELATED"/>
    <property type="match status" value="1"/>
</dbReference>
<dbReference type="InterPro" id="IPR050715">
    <property type="entry name" value="LRR-SigEffector_domain"/>
</dbReference>
<dbReference type="InterPro" id="IPR042197">
    <property type="entry name" value="Apaf_helical"/>
</dbReference>
<reference evidence="7" key="1">
    <citation type="submission" date="2022-06" db="EMBL/GenBank/DDBJ databases">
        <title>Uncovering the hologenomic basis of an extraordinary plant invasion.</title>
        <authorList>
            <person name="Bieker V.C."/>
            <person name="Martin M.D."/>
            <person name="Gilbert T."/>
            <person name="Hodgins K."/>
            <person name="Battlay P."/>
            <person name="Petersen B."/>
            <person name="Wilson J."/>
        </authorList>
    </citation>
    <scope>NUCLEOTIDE SEQUENCE</scope>
    <source>
        <strain evidence="7">AA19_3_7</strain>
        <tissue evidence="7">Leaf</tissue>
    </source>
</reference>
<evidence type="ECO:0000256" key="4">
    <source>
        <dbReference type="SAM" id="Coils"/>
    </source>
</evidence>
<sequence length="961" mass="109120">MKGDEALSVFCQSAFKQSRPIHGYETLSNDIVKLAGGLPLALNVYGSLLSGKDENYWKDTLKKLREYPEEEVLGRLEELPNLLSMNLSFSKNLTKIPDLTLASNLMKLNLEGCTNLTSLHVSVLLLKRLRYLNLKGCTRLKSLGRAPMEMEALEALLLSGCSKLEYIPEFGKNMKRLEHLYVDGTRIKKLPENLGDMCDLRYLDASGTFIEELPFSICRFKKLRLLHVNRCPLSFKMGCFLNHSLDTLSSGLKEVDLSNCNISVVPDGIGLLCHLISLDLSGNEFVSLPASIGLLSKLRMLCLNNCKRLQSLPKLSLVDEDMDYGPRNRFNYYVSAEGVDVSKFHASSYNNHPTVSCLDCPKLAVDKRGSYLADKILHSYLELRTKYWMTPEAVFEIIGAGNKIPSGFMQPGSGALILEGPWVGVAICAVVSVYHVDGYMESKYIVTAHVHLGDKHWKIPVPIHFLVAESETQLVFYWTVTDDLQRIVGSSQKSNFVVSFSVEPEDNYLQVTKFGIRFIHKEYILHLKRREDSMIRVGDGMKIFSNLRPGIYECGVEACKGYTYMDHNIHKIVDFIFDNGSQQCSLDGIYQIIKGLLEIKKEYLTGWKALLFYCHHVHYYIETSLEALVIYDDFIQSVKDINDGWLSVKLALEQIVVKSRADNHSYREILQQLDDLEAAESVGFSDKFIKMVESIFIRTFDIAYNLRLRMLVQSMFSPRELSVESKEKVLAKLLIIITGVLCTVAAYMGDSELLEAMKQTNLSSLFLHLIRAFTDKKRMEGEYFILKTHCNCELKISDFCDNGNLLQELMNKMGRSSCFTKENEDEMTSVIDRLQNNIEKVSNIIQETSSLADQYSHDLRKAKKQPVQLWRIDKLYLSLYPKRIRYRINTQSKDNTDEVDAIFFDEAMTGMIKVACNDMVTCVSPNDQSAKPLPLQPTADISTQTIRPPETPAKRLHGADK</sequence>
<keyword evidence="3" id="KW-0611">Plant defense</keyword>
<dbReference type="Gene3D" id="1.10.8.430">
    <property type="entry name" value="Helical domain of apoptotic protease-activating factors"/>
    <property type="match status" value="1"/>
</dbReference>
<evidence type="ECO:0000256" key="1">
    <source>
        <dbReference type="ARBA" id="ARBA00022614"/>
    </source>
</evidence>
<dbReference type="InterPro" id="IPR003591">
    <property type="entry name" value="Leu-rich_rpt_typical-subtyp"/>
</dbReference>
<feature type="coiled-coil region" evidence="4">
    <location>
        <begin position="831"/>
        <end position="865"/>
    </location>
</feature>
<keyword evidence="8" id="KW-1185">Reference proteome</keyword>
<comment type="caution">
    <text evidence="7">The sequence shown here is derived from an EMBL/GenBank/DDBJ whole genome shotgun (WGS) entry which is preliminary data.</text>
</comment>
<keyword evidence="2" id="KW-0677">Repeat</keyword>
<evidence type="ECO:0000256" key="2">
    <source>
        <dbReference type="ARBA" id="ARBA00022737"/>
    </source>
</evidence>
<feature type="region of interest" description="Disordered" evidence="5">
    <location>
        <begin position="926"/>
        <end position="961"/>
    </location>
</feature>
<dbReference type="Pfam" id="PF23286">
    <property type="entry name" value="LRR_13"/>
    <property type="match status" value="1"/>
</dbReference>
<dbReference type="PROSITE" id="PS51450">
    <property type="entry name" value="LRR"/>
    <property type="match status" value="1"/>
</dbReference>
<evidence type="ECO:0000313" key="7">
    <source>
        <dbReference type="EMBL" id="KAI7740558.1"/>
    </source>
</evidence>
<protein>
    <recommendedName>
        <fullName evidence="6">Disease resistance protein RPS4B/Roq1-like leucine-rich repeats domain-containing protein</fullName>
    </recommendedName>
</protein>
<evidence type="ECO:0000256" key="5">
    <source>
        <dbReference type="SAM" id="MobiDB-lite"/>
    </source>
</evidence>
<dbReference type="GO" id="GO:0043531">
    <property type="term" value="F:ADP binding"/>
    <property type="evidence" value="ECO:0007669"/>
    <property type="project" value="InterPro"/>
</dbReference>
<dbReference type="SMART" id="SM00369">
    <property type="entry name" value="LRR_TYP"/>
    <property type="match status" value="2"/>
</dbReference>
<dbReference type="GO" id="GO:0006952">
    <property type="term" value="P:defense response"/>
    <property type="evidence" value="ECO:0007669"/>
    <property type="project" value="UniProtKB-ARBA"/>
</dbReference>
<dbReference type="AlphaFoldDB" id="A0AAD5CF97"/>
<feature type="domain" description="Disease resistance protein RPS4B/Roq1-like leucine-rich repeats" evidence="6">
    <location>
        <begin position="152"/>
        <end position="315"/>
    </location>
</feature>
<evidence type="ECO:0000256" key="3">
    <source>
        <dbReference type="ARBA" id="ARBA00022821"/>
    </source>
</evidence>
<organism evidence="7 8">
    <name type="scientific">Ambrosia artemisiifolia</name>
    <name type="common">Common ragweed</name>
    <dbReference type="NCBI Taxonomy" id="4212"/>
    <lineage>
        <taxon>Eukaryota</taxon>
        <taxon>Viridiplantae</taxon>
        <taxon>Streptophyta</taxon>
        <taxon>Embryophyta</taxon>
        <taxon>Tracheophyta</taxon>
        <taxon>Spermatophyta</taxon>
        <taxon>Magnoliopsida</taxon>
        <taxon>eudicotyledons</taxon>
        <taxon>Gunneridae</taxon>
        <taxon>Pentapetalae</taxon>
        <taxon>asterids</taxon>
        <taxon>campanulids</taxon>
        <taxon>Asterales</taxon>
        <taxon>Asteraceae</taxon>
        <taxon>Asteroideae</taxon>
        <taxon>Heliantheae alliance</taxon>
        <taxon>Heliantheae</taxon>
        <taxon>Ambrosia</taxon>
    </lineage>
</organism>
<dbReference type="InterPro" id="IPR032675">
    <property type="entry name" value="LRR_dom_sf"/>
</dbReference>
<dbReference type="InterPro" id="IPR027417">
    <property type="entry name" value="P-loop_NTPase"/>
</dbReference>
<dbReference type="Gene3D" id="3.80.10.10">
    <property type="entry name" value="Ribonuclease Inhibitor"/>
    <property type="match status" value="2"/>
</dbReference>
<dbReference type="Proteomes" id="UP001206925">
    <property type="component" value="Unassembled WGS sequence"/>
</dbReference>
<name>A0AAD5CF97_AMBAR</name>
<evidence type="ECO:0000259" key="6">
    <source>
        <dbReference type="Pfam" id="PF23286"/>
    </source>
</evidence>
<dbReference type="InterPro" id="IPR058546">
    <property type="entry name" value="RPS4B/Roq1-like_LRR"/>
</dbReference>
<dbReference type="PRINTS" id="PR00364">
    <property type="entry name" value="DISEASERSIST"/>
</dbReference>
<proteinExistence type="predicted"/>
<dbReference type="InterPro" id="IPR001611">
    <property type="entry name" value="Leu-rich_rpt"/>
</dbReference>
<dbReference type="EMBL" id="JAMZMK010008404">
    <property type="protein sequence ID" value="KAI7740558.1"/>
    <property type="molecule type" value="Genomic_DNA"/>
</dbReference>
<gene>
    <name evidence="7" type="ORF">M8C21_023926</name>
</gene>
<keyword evidence="1" id="KW-0433">Leucine-rich repeat</keyword>
<dbReference type="SUPFAM" id="SSF52058">
    <property type="entry name" value="L domain-like"/>
    <property type="match status" value="1"/>
</dbReference>
<dbReference type="GO" id="GO:0051707">
    <property type="term" value="P:response to other organism"/>
    <property type="evidence" value="ECO:0007669"/>
    <property type="project" value="UniProtKB-ARBA"/>
</dbReference>
<accession>A0AAD5CF97</accession>
<feature type="non-terminal residue" evidence="7">
    <location>
        <position position="1"/>
    </location>
</feature>
<dbReference type="PANTHER" id="PTHR45752">
    <property type="entry name" value="LEUCINE-RICH REPEAT-CONTAINING"/>
    <property type="match status" value="1"/>
</dbReference>